<sequence>MRLWSIHPKYLDTKGLVALWREGLLAQNVLLGKSKGYKNHPQLMRFKITDNPSAAIACYLKTVAEEADRRNYHFNKTKIIDLVFKDKIPVTSGQIQYEFKHLLHKLKNRDPNLHEKFKNIIEIELHPLFYSVAGDVEDWEIV</sequence>
<dbReference type="RefSeq" id="WP_074904353.1">
    <property type="nucleotide sequence ID" value="NZ_FOUB01000009.1"/>
</dbReference>
<proteinExistence type="predicted"/>
<evidence type="ECO:0008006" key="3">
    <source>
        <dbReference type="Google" id="ProtNLM"/>
    </source>
</evidence>
<gene>
    <name evidence="1" type="ORF">SAMN05421863_100917</name>
</gene>
<evidence type="ECO:0000313" key="1">
    <source>
        <dbReference type="EMBL" id="SFL99709.1"/>
    </source>
</evidence>
<organism evidence="1 2">
    <name type="scientific">Nitrosomonas communis</name>
    <dbReference type="NCBI Taxonomy" id="44574"/>
    <lineage>
        <taxon>Bacteria</taxon>
        <taxon>Pseudomonadati</taxon>
        <taxon>Pseudomonadota</taxon>
        <taxon>Betaproteobacteria</taxon>
        <taxon>Nitrosomonadales</taxon>
        <taxon>Nitrosomonadaceae</taxon>
        <taxon>Nitrosomonas</taxon>
    </lineage>
</organism>
<evidence type="ECO:0000313" key="2">
    <source>
        <dbReference type="Proteomes" id="UP000183287"/>
    </source>
</evidence>
<reference evidence="2" key="1">
    <citation type="submission" date="2016-10" db="EMBL/GenBank/DDBJ databases">
        <authorList>
            <person name="Varghese N."/>
            <person name="Submissions S."/>
        </authorList>
    </citation>
    <scope>NUCLEOTIDE SEQUENCE [LARGE SCALE GENOMIC DNA]</scope>
    <source>
        <strain evidence="2">Nm44</strain>
    </source>
</reference>
<keyword evidence="2" id="KW-1185">Reference proteome</keyword>
<dbReference type="EMBL" id="FOUB01000009">
    <property type="protein sequence ID" value="SFL99709.1"/>
    <property type="molecule type" value="Genomic_DNA"/>
</dbReference>
<dbReference type="InterPro" id="IPR004260">
    <property type="entry name" value="Pyr-dimer_DNA_glycosylase"/>
</dbReference>
<dbReference type="AlphaFoldDB" id="A0A1I4M930"/>
<dbReference type="Proteomes" id="UP000183287">
    <property type="component" value="Unassembled WGS sequence"/>
</dbReference>
<name>A0A1I4M930_9PROT</name>
<dbReference type="OrthoDB" id="3253436at2"/>
<accession>A0A1I4M930</accession>
<protein>
    <recommendedName>
        <fullName evidence="3">DNA lyase</fullName>
    </recommendedName>
</protein>
<dbReference type="Pfam" id="PF03013">
    <property type="entry name" value="Pyr_excise"/>
    <property type="match status" value="1"/>
</dbReference>